<protein>
    <submittedName>
        <fullName evidence="1">Uncharacterized protein</fullName>
    </submittedName>
</protein>
<dbReference type="Proteomes" id="UP001218188">
    <property type="component" value="Unassembled WGS sequence"/>
</dbReference>
<keyword evidence="2" id="KW-1185">Reference proteome</keyword>
<comment type="caution">
    <text evidence="1">The sequence shown here is derived from an EMBL/GenBank/DDBJ whole genome shotgun (WGS) entry which is preliminary data.</text>
</comment>
<reference evidence="1" key="1">
    <citation type="submission" date="2023-03" db="EMBL/GenBank/DDBJ databases">
        <title>Massive genome expansion in bonnet fungi (Mycena s.s.) driven by repeated elements and novel gene families across ecological guilds.</title>
        <authorList>
            <consortium name="Lawrence Berkeley National Laboratory"/>
            <person name="Harder C.B."/>
            <person name="Miyauchi S."/>
            <person name="Viragh M."/>
            <person name="Kuo A."/>
            <person name="Thoen E."/>
            <person name="Andreopoulos B."/>
            <person name="Lu D."/>
            <person name="Skrede I."/>
            <person name="Drula E."/>
            <person name="Henrissat B."/>
            <person name="Morin E."/>
            <person name="Kohler A."/>
            <person name="Barry K."/>
            <person name="LaButti K."/>
            <person name="Morin E."/>
            <person name="Salamov A."/>
            <person name="Lipzen A."/>
            <person name="Mereny Z."/>
            <person name="Hegedus B."/>
            <person name="Baldrian P."/>
            <person name="Stursova M."/>
            <person name="Weitz H."/>
            <person name="Taylor A."/>
            <person name="Grigoriev I.V."/>
            <person name="Nagy L.G."/>
            <person name="Martin F."/>
            <person name="Kauserud H."/>
        </authorList>
    </citation>
    <scope>NUCLEOTIDE SEQUENCE</scope>
    <source>
        <strain evidence="1">CBHHK200</strain>
    </source>
</reference>
<sequence>MLPSPLENMLAYGDERFVLAFFEYWDPPSIFLLGMLNFRLRNLVHHYRAAVWNVPKFLSGWFRDPEAALVLLAAGPGLFCGPGVLQFLDRSSTEAWRLDLCVGYSGLVAVGKFLGAEGYNFRPGNLRIRDFDLVAIMEAAHFPDAYLKMDGDRSSTQDDHASRTFRFVKIHRGPTLRVVVVHLLRCELHRFVFSMHSSNYIASEWFTN</sequence>
<gene>
    <name evidence="1" type="ORF">C8F04DRAFT_1277595</name>
</gene>
<accession>A0AAD6WP51</accession>
<dbReference type="EMBL" id="JARJCM010000336">
    <property type="protein sequence ID" value="KAJ7018546.1"/>
    <property type="molecule type" value="Genomic_DNA"/>
</dbReference>
<evidence type="ECO:0000313" key="2">
    <source>
        <dbReference type="Proteomes" id="UP001218188"/>
    </source>
</evidence>
<organism evidence="1 2">
    <name type="scientific">Mycena alexandri</name>
    <dbReference type="NCBI Taxonomy" id="1745969"/>
    <lineage>
        <taxon>Eukaryota</taxon>
        <taxon>Fungi</taxon>
        <taxon>Dikarya</taxon>
        <taxon>Basidiomycota</taxon>
        <taxon>Agaricomycotina</taxon>
        <taxon>Agaricomycetes</taxon>
        <taxon>Agaricomycetidae</taxon>
        <taxon>Agaricales</taxon>
        <taxon>Marasmiineae</taxon>
        <taxon>Mycenaceae</taxon>
        <taxon>Mycena</taxon>
    </lineage>
</organism>
<proteinExistence type="predicted"/>
<dbReference type="AlphaFoldDB" id="A0AAD6WP51"/>
<name>A0AAD6WP51_9AGAR</name>
<evidence type="ECO:0000313" key="1">
    <source>
        <dbReference type="EMBL" id="KAJ7018546.1"/>
    </source>
</evidence>